<organism evidence="3 4">
    <name type="scientific">Alteromonas lipolytica</name>
    <dbReference type="NCBI Taxonomy" id="1856405"/>
    <lineage>
        <taxon>Bacteria</taxon>
        <taxon>Pseudomonadati</taxon>
        <taxon>Pseudomonadota</taxon>
        <taxon>Gammaproteobacteria</taxon>
        <taxon>Alteromonadales</taxon>
        <taxon>Alteromonadaceae</taxon>
        <taxon>Alteromonas/Salinimonas group</taxon>
        <taxon>Alteromonas</taxon>
    </lineage>
</organism>
<dbReference type="OrthoDB" id="7041796at2"/>
<feature type="transmembrane region" description="Helical" evidence="1">
    <location>
        <begin position="56"/>
        <end position="83"/>
    </location>
</feature>
<dbReference type="InterPro" id="IPR021949">
    <property type="entry name" value="DUF3566_TM"/>
</dbReference>
<reference evidence="3 4" key="1">
    <citation type="submission" date="2016-09" db="EMBL/GenBank/DDBJ databases">
        <title>Alteromonas lipolytica, a new species isolated from sea water.</title>
        <authorList>
            <person name="Wu Y.-H."/>
            <person name="Cheng H."/>
            <person name="Xu X.-W."/>
        </authorList>
    </citation>
    <scope>NUCLEOTIDE SEQUENCE [LARGE SCALE GENOMIC DNA]</scope>
    <source>
        <strain evidence="3 4">JW12</strain>
    </source>
</reference>
<dbReference type="AlphaFoldDB" id="A0A1E8FAJ2"/>
<evidence type="ECO:0000313" key="4">
    <source>
        <dbReference type="Proteomes" id="UP000176037"/>
    </source>
</evidence>
<keyword evidence="1" id="KW-0812">Transmembrane</keyword>
<dbReference type="EMBL" id="MJIC01000015">
    <property type="protein sequence ID" value="OFI32944.1"/>
    <property type="molecule type" value="Genomic_DNA"/>
</dbReference>
<evidence type="ECO:0000313" key="3">
    <source>
        <dbReference type="EMBL" id="OFI32944.1"/>
    </source>
</evidence>
<keyword evidence="1" id="KW-1133">Transmembrane helix</keyword>
<sequence length="99" mass="10890">MQQRLTKLSPHSVALHMALVFAVISLVFMLPFTFLMSAMAPNMPDDAGMPFAASGVLAFVMPIIYFIFTYIFSFIMALLYNLLAKMTGGVKVTLESSSD</sequence>
<evidence type="ECO:0000259" key="2">
    <source>
        <dbReference type="Pfam" id="PF12089"/>
    </source>
</evidence>
<dbReference type="RefSeq" id="WP_070177321.1">
    <property type="nucleotide sequence ID" value="NZ_BMJR01000002.1"/>
</dbReference>
<gene>
    <name evidence="3" type="ORF">BFC17_01315</name>
</gene>
<keyword evidence="1" id="KW-0472">Membrane</keyword>
<feature type="domain" description="DUF3566" evidence="2">
    <location>
        <begin position="57"/>
        <end position="95"/>
    </location>
</feature>
<dbReference type="STRING" id="1856405.BFC17_01315"/>
<protein>
    <recommendedName>
        <fullName evidence="2">DUF3566 domain-containing protein</fullName>
    </recommendedName>
</protein>
<accession>A0A1E8FAJ2</accession>
<comment type="caution">
    <text evidence="3">The sequence shown here is derived from an EMBL/GenBank/DDBJ whole genome shotgun (WGS) entry which is preliminary data.</text>
</comment>
<dbReference type="Pfam" id="PF12089">
    <property type="entry name" value="DUF3566"/>
    <property type="match status" value="1"/>
</dbReference>
<name>A0A1E8FAJ2_9ALTE</name>
<feature type="transmembrane region" description="Helical" evidence="1">
    <location>
        <begin position="12"/>
        <end position="36"/>
    </location>
</feature>
<evidence type="ECO:0000256" key="1">
    <source>
        <dbReference type="SAM" id="Phobius"/>
    </source>
</evidence>
<keyword evidence="4" id="KW-1185">Reference proteome</keyword>
<dbReference type="Proteomes" id="UP000176037">
    <property type="component" value="Unassembled WGS sequence"/>
</dbReference>
<proteinExistence type="predicted"/>